<proteinExistence type="predicted"/>
<gene>
    <name evidence="2" type="ORF">LY89DRAFT_143305</name>
</gene>
<feature type="chain" id="PRO_5008267826" evidence="1">
    <location>
        <begin position="21"/>
        <end position="141"/>
    </location>
</feature>
<accession>A0A194X308</accession>
<keyword evidence="1" id="KW-0732">Signal</keyword>
<dbReference type="EMBL" id="KQ947420">
    <property type="protein sequence ID" value="KUJ14568.1"/>
    <property type="molecule type" value="Genomic_DNA"/>
</dbReference>
<protein>
    <submittedName>
        <fullName evidence="2">Uncharacterized protein</fullName>
    </submittedName>
</protein>
<evidence type="ECO:0000313" key="3">
    <source>
        <dbReference type="Proteomes" id="UP000070700"/>
    </source>
</evidence>
<dbReference type="RefSeq" id="XP_018068923.1">
    <property type="nucleotide sequence ID" value="XM_018205329.1"/>
</dbReference>
<keyword evidence="3" id="KW-1185">Reference proteome</keyword>
<dbReference type="Proteomes" id="UP000070700">
    <property type="component" value="Unassembled WGS sequence"/>
</dbReference>
<dbReference type="InParanoid" id="A0A194X308"/>
<reference evidence="2 3" key="1">
    <citation type="submission" date="2015-10" db="EMBL/GenBank/DDBJ databases">
        <title>Full genome of DAOMC 229536 Phialocephala scopiformis, a fungal endophyte of spruce producing the potent anti-insectan compound rugulosin.</title>
        <authorList>
            <consortium name="DOE Joint Genome Institute"/>
            <person name="Walker A.K."/>
            <person name="Frasz S.L."/>
            <person name="Seifert K.A."/>
            <person name="Miller J.D."/>
            <person name="Mondo S.J."/>
            <person name="Labutti K."/>
            <person name="Lipzen A."/>
            <person name="Dockter R."/>
            <person name="Kennedy M."/>
            <person name="Grigoriev I.V."/>
            <person name="Spatafora J.W."/>
        </authorList>
    </citation>
    <scope>NUCLEOTIDE SEQUENCE [LARGE SCALE GENOMIC DNA]</scope>
    <source>
        <strain evidence="2 3">CBS 120377</strain>
    </source>
</reference>
<evidence type="ECO:0000256" key="1">
    <source>
        <dbReference type="SAM" id="SignalP"/>
    </source>
</evidence>
<sequence>MKVLFTVFALVAILAAWVVASRLGHNNSSTLSTSYIPPYNNIGQHLATFQKHQTSGRCYYFINTFTRESCSCGCNCPRSIDWSGFLGLFRCVHSSMLYVAEPFDAKRRWTYMGRKGRKGRAGCRNVDAVRLEGCWMFGIGW</sequence>
<evidence type="ECO:0000313" key="2">
    <source>
        <dbReference type="EMBL" id="KUJ14568.1"/>
    </source>
</evidence>
<dbReference type="GeneID" id="28815055"/>
<dbReference type="KEGG" id="psco:LY89DRAFT_143305"/>
<name>A0A194X308_MOLSC</name>
<organism evidence="2 3">
    <name type="scientific">Mollisia scopiformis</name>
    <name type="common">Conifer needle endophyte fungus</name>
    <name type="synonym">Phialocephala scopiformis</name>
    <dbReference type="NCBI Taxonomy" id="149040"/>
    <lineage>
        <taxon>Eukaryota</taxon>
        <taxon>Fungi</taxon>
        <taxon>Dikarya</taxon>
        <taxon>Ascomycota</taxon>
        <taxon>Pezizomycotina</taxon>
        <taxon>Leotiomycetes</taxon>
        <taxon>Helotiales</taxon>
        <taxon>Mollisiaceae</taxon>
        <taxon>Mollisia</taxon>
    </lineage>
</organism>
<feature type="signal peptide" evidence="1">
    <location>
        <begin position="1"/>
        <end position="20"/>
    </location>
</feature>
<dbReference type="AlphaFoldDB" id="A0A194X308"/>